<evidence type="ECO:0000313" key="1">
    <source>
        <dbReference type="EMBL" id="MEB5475676.1"/>
    </source>
</evidence>
<reference evidence="1 2" key="1">
    <citation type="submission" date="2019-08" db="EMBL/GenBank/DDBJ databases">
        <title>Five species of Acinetobacter isolated from floral nectar and animal pollinators.</title>
        <authorList>
            <person name="Hendry T.A."/>
        </authorList>
    </citation>
    <scope>NUCLEOTIDE SEQUENCE [LARGE SCALE GENOMIC DNA]</scope>
    <source>
        <strain evidence="1 2">MD18.27</strain>
    </source>
</reference>
<proteinExistence type="predicted"/>
<dbReference type="RefSeq" id="WP_325774313.1">
    <property type="nucleotide sequence ID" value="NZ_VTDN01000001.1"/>
</dbReference>
<sequence length="302" mass="35931">MSTKKDDELVALLKKAPDDELIFLIVFLHKNRESLKRKRILNMLEYNSYSYMRDYVTEQIYMYKSQNIDFFRENKTIYKFKLKLYRDHLGKIKDNEIILYNLINQLSIKNIVENKKKALLISLSLDIINNQNDILRENIIKMDRLKNKVNCDLKTYINDVNFIKWIGNDIIKDVKLESTNDGKITSESFFNVLNDITPTALKLFKDKFFLINNKSSLIIYLSIKRIEDLDEYNKYIHRVKKAWQQKNYLASKAKDNHIKLNKRTMDNLEKLSSLKGTKKELLLSEIIKRELEKAEEENKAKA</sequence>
<organism evidence="1 2">
    <name type="scientific">Acinetobacter pollinis</name>
    <dbReference type="NCBI Taxonomy" id="2605270"/>
    <lineage>
        <taxon>Bacteria</taxon>
        <taxon>Pseudomonadati</taxon>
        <taxon>Pseudomonadota</taxon>
        <taxon>Gammaproteobacteria</taxon>
        <taxon>Moraxellales</taxon>
        <taxon>Moraxellaceae</taxon>
        <taxon>Acinetobacter</taxon>
    </lineage>
</organism>
<protein>
    <submittedName>
        <fullName evidence="1">Uncharacterized protein</fullName>
    </submittedName>
</protein>
<gene>
    <name evidence="1" type="ORF">I2F25_01170</name>
</gene>
<dbReference type="EMBL" id="VTDN01000001">
    <property type="protein sequence ID" value="MEB5475676.1"/>
    <property type="molecule type" value="Genomic_DNA"/>
</dbReference>
<evidence type="ECO:0000313" key="2">
    <source>
        <dbReference type="Proteomes" id="UP001339883"/>
    </source>
</evidence>
<dbReference type="Proteomes" id="UP001339883">
    <property type="component" value="Unassembled WGS sequence"/>
</dbReference>
<name>A0ABU6DP95_9GAMM</name>
<keyword evidence="2" id="KW-1185">Reference proteome</keyword>
<accession>A0ABU6DP95</accession>
<comment type="caution">
    <text evidence="1">The sequence shown here is derived from an EMBL/GenBank/DDBJ whole genome shotgun (WGS) entry which is preliminary data.</text>
</comment>